<evidence type="ECO:0000313" key="2">
    <source>
        <dbReference type="Proteomes" id="UP001500151"/>
    </source>
</evidence>
<comment type="caution">
    <text evidence="1">The sequence shown here is derived from an EMBL/GenBank/DDBJ whole genome shotgun (WGS) entry which is preliminary data.</text>
</comment>
<proteinExistence type="predicted"/>
<sequence>MYPEPHTLASDACEAADACGAASPKAAIATAATVAHMVDLLKMDIGIPLLSACCLHIND</sequence>
<accession>A0ABP6DIA3</accession>
<protein>
    <submittedName>
        <fullName evidence="1">Uncharacterized protein</fullName>
    </submittedName>
</protein>
<organism evidence="1 2">
    <name type="scientific">Streptomyces vastus</name>
    <dbReference type="NCBI Taxonomy" id="285451"/>
    <lineage>
        <taxon>Bacteria</taxon>
        <taxon>Bacillati</taxon>
        <taxon>Actinomycetota</taxon>
        <taxon>Actinomycetes</taxon>
        <taxon>Kitasatosporales</taxon>
        <taxon>Streptomycetaceae</taxon>
        <taxon>Streptomyces</taxon>
    </lineage>
</organism>
<dbReference type="Proteomes" id="UP001500151">
    <property type="component" value="Unassembled WGS sequence"/>
</dbReference>
<keyword evidence="2" id="KW-1185">Reference proteome</keyword>
<reference evidence="2" key="1">
    <citation type="journal article" date="2019" name="Int. J. Syst. Evol. Microbiol.">
        <title>The Global Catalogue of Microorganisms (GCM) 10K type strain sequencing project: providing services to taxonomists for standard genome sequencing and annotation.</title>
        <authorList>
            <consortium name="The Broad Institute Genomics Platform"/>
            <consortium name="The Broad Institute Genome Sequencing Center for Infectious Disease"/>
            <person name="Wu L."/>
            <person name="Ma J."/>
        </authorList>
    </citation>
    <scope>NUCLEOTIDE SEQUENCE [LARGE SCALE GENOMIC DNA]</scope>
    <source>
        <strain evidence="2">JCM 4524</strain>
    </source>
</reference>
<dbReference type="EMBL" id="BAAASJ010000060">
    <property type="protein sequence ID" value="GAA2645996.1"/>
    <property type="molecule type" value="Genomic_DNA"/>
</dbReference>
<name>A0ABP6DIA3_9ACTN</name>
<evidence type="ECO:0000313" key="1">
    <source>
        <dbReference type="EMBL" id="GAA2645996.1"/>
    </source>
</evidence>
<gene>
    <name evidence="1" type="ORF">GCM10010307_51320</name>
</gene>